<dbReference type="KEGG" id="vg:15613155"/>
<dbReference type="OrthoDB" id="5235at10239"/>
<evidence type="ECO:0000313" key="2">
    <source>
        <dbReference type="EMBL" id="CCU55733.1"/>
    </source>
</evidence>
<evidence type="ECO:0000313" key="3">
    <source>
        <dbReference type="Proteomes" id="UP000792220"/>
    </source>
</evidence>
<keyword evidence="1" id="KW-0472">Membrane</keyword>
<keyword evidence="1" id="KW-0812">Transmembrane</keyword>
<dbReference type="RefSeq" id="YP_008004235.1">
    <property type="nucleotide sequence ID" value="NC_021248.1"/>
</dbReference>
<name>A0A916KPP4_CBEPV</name>
<dbReference type="EMBL" id="HF679132">
    <property type="protein sequence ID" value="CCU55733.1"/>
    <property type="molecule type" value="Genomic_DNA"/>
</dbReference>
<keyword evidence="3" id="KW-1185">Reference proteome</keyword>
<dbReference type="Pfam" id="PF03003">
    <property type="entry name" value="Pox_G9-A16"/>
    <property type="match status" value="1"/>
</dbReference>
<keyword evidence="1" id="KW-1133">Transmembrane helix</keyword>
<organism evidence="2 3">
    <name type="scientific">Choristoneura biennis entomopoxvirus</name>
    <name type="common">CbEPV</name>
    <dbReference type="NCBI Taxonomy" id="10288"/>
    <lineage>
        <taxon>Viruses</taxon>
        <taxon>Varidnaviria</taxon>
        <taxon>Bamfordvirae</taxon>
        <taxon>Nucleocytoviricota</taxon>
        <taxon>Pokkesviricetes</taxon>
        <taxon>Chitovirales</taxon>
        <taxon>Poxviridae</taxon>
        <taxon>Entomopoxvirinae</taxon>
        <taxon>Betaentomopoxvirus</taxon>
        <taxon>Betaentomopoxvirus cbiennis</taxon>
    </lineage>
</organism>
<organismHost>
    <name type="scientific">Choristoneura fumiferana</name>
    <name type="common">Spruce budworm moth</name>
    <name type="synonym">Archips fumiferana</name>
    <dbReference type="NCBI Taxonomy" id="7141"/>
</organismHost>
<sequence>MGGKVSLSYLRPENNNNGRKNLLIGLSDNNVIRVPMFEQINRIPRSSYENLDEYEIEYCIGTPYNSLAECALIFNNNILSNYTNELDNYVITNEGASCTSLTFRPGSVLYGNSEWLEGRTFVGNKCKIKYRGYPIYENDLYECCTGKRIEGCHETLINNFTTSHCNVTMQNFCYENPEEIYCYRWLDSQSKTYDVALKLYSDLCSNDHTKLYCDYMCKYARDYGFSGYCDKSLESWCSDNKNNSLCFCYNPPADIIPDVEEVLGPKECWLAPCTVSYRSQKWLTTDQLNIKQNCNIQSCIITIGSLVTRGNNKIDLINNCINNLNASTIIESNNLSNTVNDEIKQTWGVFFDPIILILIIFLFLLIILYFYNNKPIYNIKINERYL</sequence>
<evidence type="ECO:0000256" key="1">
    <source>
        <dbReference type="SAM" id="Phobius"/>
    </source>
</evidence>
<dbReference type="InterPro" id="IPR004251">
    <property type="entry name" value="Pox_virus_G9/A16"/>
</dbReference>
<reference evidence="2" key="1">
    <citation type="journal article" date="2013" name="J. Virol.">
        <title>New Insights into the Evolution of Entomopoxvirinae from the Complete Genome Sequences of Four Entomopoxviruses Infecting Adoxophyes honmai, Choristoneura biennis, Choristoneura rosaceana, and Mythimna separata.</title>
        <authorList>
            <person name="Theze J."/>
            <person name="Takatsuka J."/>
            <person name="Li Z."/>
            <person name="Gallais J."/>
            <person name="Doucet D."/>
            <person name="Arif B."/>
            <person name="Nakai M."/>
            <person name="Herniou E.A."/>
        </authorList>
    </citation>
    <scope>NUCLEOTIDE SEQUENCE</scope>
</reference>
<protein>
    <submittedName>
        <fullName evidence="2">Myristylated protein, essential for entry/fusion (Cop-A16L)</fullName>
    </submittedName>
</protein>
<feature type="transmembrane region" description="Helical" evidence="1">
    <location>
        <begin position="347"/>
        <end position="371"/>
    </location>
</feature>
<accession>A0A916KPP4</accession>
<proteinExistence type="predicted"/>
<gene>
    <name evidence="2" type="ORF">CHBEV_165</name>
</gene>
<dbReference type="GeneID" id="15613155"/>
<dbReference type="Proteomes" id="UP000792220">
    <property type="component" value="Genome"/>
</dbReference>